<evidence type="ECO:0000256" key="4">
    <source>
        <dbReference type="ARBA" id="ARBA00022519"/>
    </source>
</evidence>
<feature type="transmembrane region" description="Helical" evidence="11">
    <location>
        <begin position="258"/>
        <end position="277"/>
    </location>
</feature>
<dbReference type="PANTHER" id="PTHR32196:SF32">
    <property type="entry name" value="XYLOSE TRANSPORT SYSTEM PERMEASE PROTEIN XYLH"/>
    <property type="match status" value="1"/>
</dbReference>
<dbReference type="InterPro" id="IPR001851">
    <property type="entry name" value="ABC_transp_permease"/>
</dbReference>
<dbReference type="GO" id="GO:0005886">
    <property type="term" value="C:plasma membrane"/>
    <property type="evidence" value="ECO:0007669"/>
    <property type="project" value="UniProtKB-SubCell"/>
</dbReference>
<evidence type="ECO:0000256" key="8">
    <source>
        <dbReference type="ARBA" id="ARBA00023136"/>
    </source>
</evidence>
<keyword evidence="5" id="KW-0762">Sugar transport</keyword>
<keyword evidence="3" id="KW-1003">Cell membrane</keyword>
<keyword evidence="2" id="KW-0813">Transport</keyword>
<sequence>MFAASFVYLFFAVCAWRAGFVSLNGTAAWLDTSAEVGIVALAVGLLMIAGEFDLSIGSVIGATSILFAIGTNHYQMNPWIMLAMCFALGAVTGLVNGAITVKTRLPSFIVTLATNYALIGAALGFSRLLTNTTSSSIQTTPGVELLFGSQWGQANVAVLWWLALTVVATIVLWRTPFGNWVYATGGNESAARGAGVPTGFVKIVLFIVTSLTATLLGVIQAVEFHSGNAANGQGYVFEAPIVAVIGGVLLGGGYGSPLGVFFGSIIFGVITVGIFYAGWNTDWLMLFLGALLLAAVLANSYFRRLALSEG</sequence>
<name>A0A366F9X9_9HYPH</name>
<comment type="function">
    <text evidence="9">Part of the binding-protein-dependent transport system for D-xylose. Probably responsible for the translocation of the substrate across the membrane.</text>
</comment>
<keyword evidence="4" id="KW-0997">Cell inner membrane</keyword>
<evidence type="ECO:0000256" key="11">
    <source>
        <dbReference type="SAM" id="Phobius"/>
    </source>
</evidence>
<evidence type="ECO:0000256" key="6">
    <source>
        <dbReference type="ARBA" id="ARBA00022692"/>
    </source>
</evidence>
<gene>
    <name evidence="12" type="ORF">DFR50_11855</name>
</gene>
<keyword evidence="7 11" id="KW-1133">Transmembrane helix</keyword>
<accession>A0A366F9X9</accession>
<feature type="transmembrane region" description="Helical" evidence="11">
    <location>
        <begin position="56"/>
        <end position="74"/>
    </location>
</feature>
<dbReference type="Proteomes" id="UP000253529">
    <property type="component" value="Unassembled WGS sequence"/>
</dbReference>
<evidence type="ECO:0000256" key="3">
    <source>
        <dbReference type="ARBA" id="ARBA00022475"/>
    </source>
</evidence>
<feature type="transmembrane region" description="Helical" evidence="11">
    <location>
        <begin position="108"/>
        <end position="130"/>
    </location>
</feature>
<feature type="transmembrane region" description="Helical" evidence="11">
    <location>
        <begin position="200"/>
        <end position="222"/>
    </location>
</feature>
<dbReference type="GO" id="GO:0022857">
    <property type="term" value="F:transmembrane transporter activity"/>
    <property type="evidence" value="ECO:0007669"/>
    <property type="project" value="InterPro"/>
</dbReference>
<organism evidence="12 13">
    <name type="scientific">Roseiarcus fermentans</name>
    <dbReference type="NCBI Taxonomy" id="1473586"/>
    <lineage>
        <taxon>Bacteria</taxon>
        <taxon>Pseudomonadati</taxon>
        <taxon>Pseudomonadota</taxon>
        <taxon>Alphaproteobacteria</taxon>
        <taxon>Hyphomicrobiales</taxon>
        <taxon>Roseiarcaceae</taxon>
        <taxon>Roseiarcus</taxon>
    </lineage>
</organism>
<keyword evidence="6 11" id="KW-0812">Transmembrane</keyword>
<feature type="transmembrane region" description="Helical" evidence="11">
    <location>
        <begin position="80"/>
        <end position="101"/>
    </location>
</feature>
<comment type="caution">
    <text evidence="12">The sequence shown here is derived from an EMBL/GenBank/DDBJ whole genome shotgun (WGS) entry which is preliminary data.</text>
</comment>
<dbReference type="PANTHER" id="PTHR32196">
    <property type="entry name" value="ABC TRANSPORTER PERMEASE PROTEIN YPHD-RELATED-RELATED"/>
    <property type="match status" value="1"/>
</dbReference>
<evidence type="ECO:0000256" key="5">
    <source>
        <dbReference type="ARBA" id="ARBA00022597"/>
    </source>
</evidence>
<protein>
    <recommendedName>
        <fullName evidence="10">Xylose transport system permease protein XylH</fullName>
    </recommendedName>
</protein>
<feature type="transmembrane region" description="Helical" evidence="11">
    <location>
        <begin position="283"/>
        <end position="302"/>
    </location>
</feature>
<dbReference type="EMBL" id="QNRK01000018">
    <property type="protein sequence ID" value="RBP10569.1"/>
    <property type="molecule type" value="Genomic_DNA"/>
</dbReference>
<evidence type="ECO:0000256" key="2">
    <source>
        <dbReference type="ARBA" id="ARBA00022448"/>
    </source>
</evidence>
<evidence type="ECO:0000313" key="12">
    <source>
        <dbReference type="EMBL" id="RBP10569.1"/>
    </source>
</evidence>
<keyword evidence="13" id="KW-1185">Reference proteome</keyword>
<evidence type="ECO:0000256" key="1">
    <source>
        <dbReference type="ARBA" id="ARBA00004651"/>
    </source>
</evidence>
<feature type="transmembrane region" description="Helical" evidence="11">
    <location>
        <begin position="234"/>
        <end position="251"/>
    </location>
</feature>
<dbReference type="CDD" id="cd06579">
    <property type="entry name" value="TM_PBP1_transp_AraH_like"/>
    <property type="match status" value="1"/>
</dbReference>
<feature type="transmembrane region" description="Helical" evidence="11">
    <location>
        <begin position="150"/>
        <end position="173"/>
    </location>
</feature>
<evidence type="ECO:0000256" key="9">
    <source>
        <dbReference type="ARBA" id="ARBA00035611"/>
    </source>
</evidence>
<keyword evidence="8 11" id="KW-0472">Membrane</keyword>
<reference evidence="12 13" key="1">
    <citation type="submission" date="2018-06" db="EMBL/GenBank/DDBJ databases">
        <title>Genomic Encyclopedia of Type Strains, Phase IV (KMG-IV): sequencing the most valuable type-strain genomes for metagenomic binning, comparative biology and taxonomic classification.</title>
        <authorList>
            <person name="Goeker M."/>
        </authorList>
    </citation>
    <scope>NUCLEOTIDE SEQUENCE [LARGE SCALE GENOMIC DNA]</scope>
    <source>
        <strain evidence="12 13">DSM 24875</strain>
    </source>
</reference>
<proteinExistence type="predicted"/>
<dbReference type="Pfam" id="PF02653">
    <property type="entry name" value="BPD_transp_2"/>
    <property type="match status" value="1"/>
</dbReference>
<evidence type="ECO:0000313" key="13">
    <source>
        <dbReference type="Proteomes" id="UP000253529"/>
    </source>
</evidence>
<comment type="subcellular location">
    <subcellularLocation>
        <location evidence="1">Cell membrane</location>
        <topology evidence="1">Multi-pass membrane protein</topology>
    </subcellularLocation>
</comment>
<evidence type="ECO:0000256" key="7">
    <source>
        <dbReference type="ARBA" id="ARBA00022989"/>
    </source>
</evidence>
<dbReference type="AlphaFoldDB" id="A0A366F9X9"/>
<evidence type="ECO:0000256" key="10">
    <source>
        <dbReference type="ARBA" id="ARBA00035686"/>
    </source>
</evidence>